<dbReference type="RefSeq" id="WP_311555133.1">
    <property type="nucleotide sequence ID" value="NZ_JAVREJ010000003.1"/>
</dbReference>
<feature type="domain" description="Carbohydrate kinase PfkB" evidence="3">
    <location>
        <begin position="176"/>
        <end position="308"/>
    </location>
</feature>
<gene>
    <name evidence="4" type="ORF">RM445_06395</name>
</gene>
<keyword evidence="5" id="KW-1185">Reference proteome</keyword>
<keyword evidence="2 4" id="KW-0418">Kinase</keyword>
<evidence type="ECO:0000313" key="4">
    <source>
        <dbReference type="EMBL" id="MDT0349151.1"/>
    </source>
</evidence>
<dbReference type="PANTHER" id="PTHR10584">
    <property type="entry name" value="SUGAR KINASE"/>
    <property type="match status" value="1"/>
</dbReference>
<keyword evidence="1" id="KW-0808">Transferase</keyword>
<dbReference type="EMBL" id="JAVREJ010000003">
    <property type="protein sequence ID" value="MDT0349151.1"/>
    <property type="molecule type" value="Genomic_DNA"/>
</dbReference>
<accession>A0ABU2N5E2</accession>
<organism evidence="4 5">
    <name type="scientific">Pseudonocardia charpentierae</name>
    <dbReference type="NCBI Taxonomy" id="3075545"/>
    <lineage>
        <taxon>Bacteria</taxon>
        <taxon>Bacillati</taxon>
        <taxon>Actinomycetota</taxon>
        <taxon>Actinomycetes</taxon>
        <taxon>Pseudonocardiales</taxon>
        <taxon>Pseudonocardiaceae</taxon>
        <taxon>Pseudonocardia</taxon>
    </lineage>
</organism>
<comment type="caution">
    <text evidence="4">The sequence shown here is derived from an EMBL/GenBank/DDBJ whole genome shotgun (WGS) entry which is preliminary data.</text>
</comment>
<evidence type="ECO:0000256" key="1">
    <source>
        <dbReference type="ARBA" id="ARBA00022679"/>
    </source>
</evidence>
<reference evidence="5" key="1">
    <citation type="submission" date="2023-07" db="EMBL/GenBank/DDBJ databases">
        <title>30 novel species of actinomycetes from the DSMZ collection.</title>
        <authorList>
            <person name="Nouioui I."/>
        </authorList>
    </citation>
    <scope>NUCLEOTIDE SEQUENCE [LARGE SCALE GENOMIC DNA]</scope>
    <source>
        <strain evidence="5">DSM 45834</strain>
    </source>
</reference>
<evidence type="ECO:0000313" key="5">
    <source>
        <dbReference type="Proteomes" id="UP001183202"/>
    </source>
</evidence>
<dbReference type="Pfam" id="PF00294">
    <property type="entry name" value="PfkB"/>
    <property type="match status" value="1"/>
</dbReference>
<sequence length="329" mass="35721">MAAGRSVAVLGPIPRDRIITHNGETFEKYGCALYTVAALAALLDPDDRIHPIVHVRREDEEPIKEMLSAFPNVDLTGIRSASDHGAVVELTYTDQANRIEQQTAFMDPITPADVEFALHADAFVCVPITDYEVGQATLAYIKSHSDGTILLDAHGPTSTLVIGGERKRRLWVERDSWLPHIDVLKMNLEEAGCSWFPSPDALAHHDAGNPIPEEQLPDFAEHCLRHGVQAVCVTLDQRGCVAYHLDSGGALVEEQVPRIVVDDVVDATGAGDSFAAGMAFGFLQDHDIVSAARYGNAMGAQRVSGSGLDVYRPLAETDKQIARTYGEKS</sequence>
<dbReference type="Gene3D" id="3.40.1190.20">
    <property type="match status" value="1"/>
</dbReference>
<evidence type="ECO:0000259" key="3">
    <source>
        <dbReference type="Pfam" id="PF00294"/>
    </source>
</evidence>
<evidence type="ECO:0000256" key="2">
    <source>
        <dbReference type="ARBA" id="ARBA00022777"/>
    </source>
</evidence>
<dbReference type="InterPro" id="IPR011611">
    <property type="entry name" value="PfkB_dom"/>
</dbReference>
<dbReference type="GO" id="GO:0016301">
    <property type="term" value="F:kinase activity"/>
    <property type="evidence" value="ECO:0007669"/>
    <property type="project" value="UniProtKB-KW"/>
</dbReference>
<proteinExistence type="predicted"/>
<dbReference type="Proteomes" id="UP001183202">
    <property type="component" value="Unassembled WGS sequence"/>
</dbReference>
<dbReference type="PANTHER" id="PTHR10584:SF166">
    <property type="entry name" value="RIBOKINASE"/>
    <property type="match status" value="1"/>
</dbReference>
<dbReference type="SUPFAM" id="SSF53613">
    <property type="entry name" value="Ribokinase-like"/>
    <property type="match status" value="1"/>
</dbReference>
<name>A0ABU2N5E2_9PSEU</name>
<protein>
    <submittedName>
        <fullName evidence="4">Carbohydrate kinase family protein</fullName>
    </submittedName>
</protein>
<dbReference type="InterPro" id="IPR029056">
    <property type="entry name" value="Ribokinase-like"/>
</dbReference>